<reference evidence="3" key="1">
    <citation type="submission" date="2021-06" db="EMBL/GenBank/DDBJ databases">
        <authorList>
            <person name="Hodson N. C."/>
            <person name="Mongue J. A."/>
            <person name="Jaron S. K."/>
        </authorList>
    </citation>
    <scope>NUCLEOTIDE SEQUENCE</scope>
</reference>
<evidence type="ECO:0000256" key="1">
    <source>
        <dbReference type="SAM" id="MobiDB-lite"/>
    </source>
</evidence>
<sequence>MDILDILQDSSNLIIGIEKITAHRYLTENGTLESDPSATDVWFYAVDPISDYILEREHPKVAETIMSRNGSKIISYYVSSALEVRATEVRKPLTRAPLPPAPVGPLENDHQWAAFPAALVALAGLIFIVGVGGICFICYKWSRYTAYKNQVQRIVISPRYDPVYMEHSPSLKEYETQVLQMRVNAEEPEIDDSDLQVDLNLTRNHMYNINAAGHFLAKDSILGQSSPSCHTEATTRPASDFNYQGDLGSASKTPILKTFQHHSVAVEKMDPSKSNPIYERSDDEDGVVSINPTMKMGLLASVLTLMKMYTLRRRGSTSRTFTATKPQNSERKNLVMPSLK</sequence>
<evidence type="ECO:0000256" key="2">
    <source>
        <dbReference type="SAM" id="Phobius"/>
    </source>
</evidence>
<comment type="caution">
    <text evidence="3">The sequence shown here is derived from an EMBL/GenBank/DDBJ whole genome shotgun (WGS) entry which is preliminary data.</text>
</comment>
<accession>A0A8J2M7H3</accession>
<protein>
    <submittedName>
        <fullName evidence="3">Uncharacterized protein</fullName>
    </submittedName>
</protein>
<dbReference type="EMBL" id="CAJVCH010570230">
    <property type="protein sequence ID" value="CAG7834411.1"/>
    <property type="molecule type" value="Genomic_DNA"/>
</dbReference>
<evidence type="ECO:0000313" key="3">
    <source>
        <dbReference type="EMBL" id="CAG7834411.1"/>
    </source>
</evidence>
<keyword evidence="2" id="KW-0812">Transmembrane</keyword>
<dbReference type="AlphaFoldDB" id="A0A8J2M7H3"/>
<feature type="compositionally biased region" description="Polar residues" evidence="1">
    <location>
        <begin position="317"/>
        <end position="327"/>
    </location>
</feature>
<keyword evidence="4" id="KW-1185">Reference proteome</keyword>
<name>A0A8J2M7H3_9HEXA</name>
<gene>
    <name evidence="3" type="ORF">AFUS01_LOCUS43923</name>
</gene>
<feature type="region of interest" description="Disordered" evidence="1">
    <location>
        <begin position="315"/>
        <end position="340"/>
    </location>
</feature>
<keyword evidence="2" id="KW-0472">Membrane</keyword>
<dbReference type="Proteomes" id="UP000708208">
    <property type="component" value="Unassembled WGS sequence"/>
</dbReference>
<keyword evidence="2" id="KW-1133">Transmembrane helix</keyword>
<proteinExistence type="predicted"/>
<feature type="transmembrane region" description="Helical" evidence="2">
    <location>
        <begin position="112"/>
        <end position="139"/>
    </location>
</feature>
<organism evidence="3 4">
    <name type="scientific">Allacma fusca</name>
    <dbReference type="NCBI Taxonomy" id="39272"/>
    <lineage>
        <taxon>Eukaryota</taxon>
        <taxon>Metazoa</taxon>
        <taxon>Ecdysozoa</taxon>
        <taxon>Arthropoda</taxon>
        <taxon>Hexapoda</taxon>
        <taxon>Collembola</taxon>
        <taxon>Symphypleona</taxon>
        <taxon>Sminthuridae</taxon>
        <taxon>Allacma</taxon>
    </lineage>
</organism>
<evidence type="ECO:0000313" key="4">
    <source>
        <dbReference type="Proteomes" id="UP000708208"/>
    </source>
</evidence>
<dbReference type="OrthoDB" id="10029135at2759"/>